<reference evidence="2" key="1">
    <citation type="submission" date="2020-11" db="EMBL/GenBank/DDBJ databases">
        <title>Chlorella ohadii genome sequencing and assembly.</title>
        <authorList>
            <person name="Murik O."/>
            <person name="Treves H."/>
            <person name="Kedem I."/>
            <person name="Shotland Y."/>
            <person name="Kaplan A."/>
        </authorList>
    </citation>
    <scope>NUCLEOTIDE SEQUENCE</scope>
    <source>
        <strain evidence="2">1</strain>
    </source>
</reference>
<comment type="caution">
    <text evidence="2">The sequence shown here is derived from an EMBL/GenBank/DDBJ whole genome shotgun (WGS) entry which is preliminary data.</text>
</comment>
<dbReference type="EMBL" id="JADXDR010000157">
    <property type="protein sequence ID" value="KAI7837302.1"/>
    <property type="molecule type" value="Genomic_DNA"/>
</dbReference>
<sequence length="269" mass="31191">MHRKARVPCLQAAGREEGGGGWSIAAGWDGVTSWGGRQWEEWRERPAHWWEATKQTAGELKEQPGRWWDATKQSAEGWRERLSWQGVEEWQQRHWAAFEERQKARLQALKEQQEAKFEAWEERQRLHIARGEQRVRREIAAFEEWQQRYWERHHPEESRPECKRPTCQQFKLSYFFLPLLPRIGGWESAGHFALRTKASLRPMGIVGEMRETGTKPAQCFPTRASNGCCTHSIFLLQMGIIGEMRETGTKLADGLAAVGERLGVGGKKE</sequence>
<dbReference type="Proteomes" id="UP001205105">
    <property type="component" value="Unassembled WGS sequence"/>
</dbReference>
<dbReference type="AlphaFoldDB" id="A0AAD5DFY9"/>
<protein>
    <submittedName>
        <fullName evidence="2">Uncharacterized protein</fullName>
    </submittedName>
</protein>
<name>A0AAD5DFY9_9CHLO</name>
<keyword evidence="3" id="KW-1185">Reference proteome</keyword>
<gene>
    <name evidence="2" type="ORF">COHA_008866</name>
</gene>
<proteinExistence type="predicted"/>
<evidence type="ECO:0000313" key="3">
    <source>
        <dbReference type="Proteomes" id="UP001205105"/>
    </source>
</evidence>
<organism evidence="2 3">
    <name type="scientific">Chlorella ohadii</name>
    <dbReference type="NCBI Taxonomy" id="2649997"/>
    <lineage>
        <taxon>Eukaryota</taxon>
        <taxon>Viridiplantae</taxon>
        <taxon>Chlorophyta</taxon>
        <taxon>core chlorophytes</taxon>
        <taxon>Trebouxiophyceae</taxon>
        <taxon>Chlorellales</taxon>
        <taxon>Chlorellaceae</taxon>
        <taxon>Chlorella clade</taxon>
        <taxon>Chlorella</taxon>
    </lineage>
</organism>
<feature type="coiled-coil region" evidence="1">
    <location>
        <begin position="96"/>
        <end position="123"/>
    </location>
</feature>
<evidence type="ECO:0000256" key="1">
    <source>
        <dbReference type="SAM" id="Coils"/>
    </source>
</evidence>
<evidence type="ECO:0000313" key="2">
    <source>
        <dbReference type="EMBL" id="KAI7837302.1"/>
    </source>
</evidence>
<accession>A0AAD5DFY9</accession>
<keyword evidence="1" id="KW-0175">Coiled coil</keyword>